<organism>
    <name type="scientific">Solenopsis invicta</name>
    <name type="common">Red imported fire ant</name>
    <name type="synonym">Solenopsis wagneri</name>
    <dbReference type="NCBI Taxonomy" id="13686"/>
    <lineage>
        <taxon>Eukaryota</taxon>
        <taxon>Metazoa</taxon>
        <taxon>Ecdysozoa</taxon>
        <taxon>Arthropoda</taxon>
        <taxon>Hexapoda</taxon>
        <taxon>Insecta</taxon>
        <taxon>Pterygota</taxon>
        <taxon>Neoptera</taxon>
        <taxon>Endopterygota</taxon>
        <taxon>Hymenoptera</taxon>
        <taxon>Apocrita</taxon>
        <taxon>Aculeata</taxon>
        <taxon>Formicoidea</taxon>
        <taxon>Formicidae</taxon>
        <taxon>Myrmicinae</taxon>
        <taxon>Solenopsis</taxon>
    </lineage>
</organism>
<proteinExistence type="predicted"/>
<dbReference type="HOGENOM" id="CLU_2052529_0_0_1"/>
<evidence type="ECO:0000313" key="1">
    <source>
        <dbReference type="EMBL" id="EFZ14740.1"/>
    </source>
</evidence>
<protein>
    <submittedName>
        <fullName evidence="1">Uncharacterized protein</fullName>
    </submittedName>
</protein>
<dbReference type="AlphaFoldDB" id="E9IXG9"/>
<sequence>MLLYGTCPKSYSSGKKVLLAATDIAVCTFNDGLINILRIMQVLELDIGYQAYNFCLEANATKIKHAERSLTDEAKKARNSIKSSRKENEEKYLSKKALRSWDSRLMINIYDGSTACRKPL</sequence>
<reference evidence="1" key="1">
    <citation type="journal article" date="2011" name="Proc. Natl. Acad. Sci. U.S.A.">
        <title>The genome of the fire ant Solenopsis invicta.</title>
        <authorList>
            <person name="Wurm Y."/>
            <person name="Wang J."/>
            <person name="Riba-Grognuz O."/>
            <person name="Corona M."/>
            <person name="Nygaard S."/>
            <person name="Hunt B.G."/>
            <person name="Ingram K.K."/>
            <person name="Falquet L."/>
            <person name="Nipitwattanaphon M."/>
            <person name="Gotzek D."/>
            <person name="Dijkstra M.B."/>
            <person name="Oettler J."/>
            <person name="Comtesse F."/>
            <person name="Shih C.J."/>
            <person name="Wu W.J."/>
            <person name="Yang C.C."/>
            <person name="Thomas J."/>
            <person name="Beaudoing E."/>
            <person name="Pradervand S."/>
            <person name="Flegel V."/>
            <person name="Cook E.D."/>
            <person name="Fabbretti R."/>
            <person name="Stockinger H."/>
            <person name="Long L."/>
            <person name="Farmerie W.G."/>
            <person name="Oakey J."/>
            <person name="Boomsma J.J."/>
            <person name="Pamilo P."/>
            <person name="Yi S.V."/>
            <person name="Heinze J."/>
            <person name="Goodisman M.A."/>
            <person name="Farinelli L."/>
            <person name="Harshman K."/>
            <person name="Hulo N."/>
            <person name="Cerutti L."/>
            <person name="Xenarios I."/>
            <person name="Shoemaker D."/>
            <person name="Keller L."/>
        </authorList>
    </citation>
    <scope>NUCLEOTIDE SEQUENCE [LARGE SCALE GENOMIC DNA]</scope>
</reference>
<gene>
    <name evidence="1" type="ORF">SINV_10630</name>
</gene>
<feature type="non-terminal residue" evidence="1">
    <location>
        <position position="120"/>
    </location>
</feature>
<accession>E9IXG9</accession>
<dbReference type="EMBL" id="GL766747">
    <property type="protein sequence ID" value="EFZ14740.1"/>
    <property type="molecule type" value="Genomic_DNA"/>
</dbReference>
<name>E9IXG9_SOLIN</name>